<reference evidence="9" key="1">
    <citation type="journal article" date="2020" name="mSystems">
        <title>Genome- and Community-Level Interaction Insights into Carbon Utilization and Element Cycling Functions of Hydrothermarchaeota in Hydrothermal Sediment.</title>
        <authorList>
            <person name="Zhou Z."/>
            <person name="Liu Y."/>
            <person name="Xu W."/>
            <person name="Pan J."/>
            <person name="Luo Z.H."/>
            <person name="Li M."/>
        </authorList>
    </citation>
    <scope>NUCLEOTIDE SEQUENCE [LARGE SCALE GENOMIC DNA]</scope>
    <source>
        <strain evidence="9">SpSt-747</strain>
    </source>
</reference>
<accession>A0A7V3YG34</accession>
<comment type="similarity">
    <text evidence="7">Belongs to the MraZ family.</text>
</comment>
<keyword evidence="5 7" id="KW-0238">DNA-binding</keyword>
<evidence type="ECO:0000256" key="3">
    <source>
        <dbReference type="ARBA" id="ARBA00022737"/>
    </source>
</evidence>
<dbReference type="GO" id="GO:2000143">
    <property type="term" value="P:negative regulation of DNA-templated transcription initiation"/>
    <property type="evidence" value="ECO:0007669"/>
    <property type="project" value="TreeGrafter"/>
</dbReference>
<dbReference type="PANTHER" id="PTHR34701">
    <property type="entry name" value="TRANSCRIPTIONAL REGULATOR MRAZ"/>
    <property type="match status" value="1"/>
</dbReference>
<keyword evidence="2 7" id="KW-0963">Cytoplasm</keyword>
<dbReference type="HAMAP" id="MF_01008">
    <property type="entry name" value="MraZ"/>
    <property type="match status" value="1"/>
</dbReference>
<dbReference type="GO" id="GO:0003700">
    <property type="term" value="F:DNA-binding transcription factor activity"/>
    <property type="evidence" value="ECO:0007669"/>
    <property type="project" value="UniProtKB-UniRule"/>
</dbReference>
<dbReference type="GO" id="GO:0000976">
    <property type="term" value="F:transcription cis-regulatory region binding"/>
    <property type="evidence" value="ECO:0007669"/>
    <property type="project" value="TreeGrafter"/>
</dbReference>
<dbReference type="NCBIfam" id="TIGR00242">
    <property type="entry name" value="division/cell wall cluster transcriptional repressor MraZ"/>
    <property type="match status" value="1"/>
</dbReference>
<protein>
    <recommendedName>
        <fullName evidence="1 7">Transcriptional regulator MraZ</fullName>
    </recommendedName>
</protein>
<dbReference type="InterPro" id="IPR035642">
    <property type="entry name" value="MraZ_N"/>
</dbReference>
<evidence type="ECO:0000256" key="4">
    <source>
        <dbReference type="ARBA" id="ARBA00023015"/>
    </source>
</evidence>
<keyword evidence="6 7" id="KW-0804">Transcription</keyword>
<feature type="domain" description="SpoVT-AbrB" evidence="8">
    <location>
        <begin position="5"/>
        <end position="47"/>
    </location>
</feature>
<dbReference type="Pfam" id="PF02381">
    <property type="entry name" value="MraZ"/>
    <property type="match status" value="2"/>
</dbReference>
<dbReference type="GO" id="GO:0009295">
    <property type="term" value="C:nucleoid"/>
    <property type="evidence" value="ECO:0007669"/>
    <property type="project" value="UniProtKB-SubCell"/>
</dbReference>
<dbReference type="GO" id="GO:0005737">
    <property type="term" value="C:cytoplasm"/>
    <property type="evidence" value="ECO:0007669"/>
    <property type="project" value="UniProtKB-UniRule"/>
</dbReference>
<dbReference type="InterPro" id="IPR007159">
    <property type="entry name" value="SpoVT-AbrB_dom"/>
</dbReference>
<dbReference type="InterPro" id="IPR020603">
    <property type="entry name" value="MraZ_dom"/>
</dbReference>
<dbReference type="PROSITE" id="PS51740">
    <property type="entry name" value="SPOVT_ABRB"/>
    <property type="match status" value="2"/>
</dbReference>
<evidence type="ECO:0000256" key="5">
    <source>
        <dbReference type="ARBA" id="ARBA00023125"/>
    </source>
</evidence>
<evidence type="ECO:0000256" key="2">
    <source>
        <dbReference type="ARBA" id="ARBA00022490"/>
    </source>
</evidence>
<evidence type="ECO:0000313" key="9">
    <source>
        <dbReference type="EMBL" id="HGI30454.1"/>
    </source>
</evidence>
<dbReference type="EMBL" id="DTFV01000057">
    <property type="protein sequence ID" value="HGI30454.1"/>
    <property type="molecule type" value="Genomic_DNA"/>
</dbReference>
<comment type="subcellular location">
    <subcellularLocation>
        <location evidence="7">Cytoplasm</location>
        <location evidence="7">Nucleoid</location>
    </subcellularLocation>
</comment>
<keyword evidence="4 7" id="KW-0805">Transcription regulation</keyword>
<sequence>MFVGQYAHGVDEKGRIIVPSAFREKLGEKVYLSRGIERCIFLYPEDSWSSLYAKIASLSLTRKETRDFARLFLSTVAVTTLDAQGRIALPAYLREYARIGRKVILIGVGTRVEIWGEEQWREYVSAVEERFAEISEHIVDTGI</sequence>
<evidence type="ECO:0000256" key="7">
    <source>
        <dbReference type="HAMAP-Rule" id="MF_01008"/>
    </source>
</evidence>
<dbReference type="PANTHER" id="PTHR34701:SF1">
    <property type="entry name" value="TRANSCRIPTIONAL REGULATOR MRAZ"/>
    <property type="match status" value="1"/>
</dbReference>
<feature type="domain" description="SpoVT-AbrB" evidence="8">
    <location>
        <begin position="76"/>
        <end position="119"/>
    </location>
</feature>
<dbReference type="CDD" id="cd16320">
    <property type="entry name" value="MraZ_N"/>
    <property type="match status" value="1"/>
</dbReference>
<evidence type="ECO:0000256" key="6">
    <source>
        <dbReference type="ARBA" id="ARBA00023163"/>
    </source>
</evidence>
<evidence type="ECO:0000259" key="8">
    <source>
        <dbReference type="PROSITE" id="PS51740"/>
    </source>
</evidence>
<comment type="subunit">
    <text evidence="7">Forms oligomers.</text>
</comment>
<organism evidence="9">
    <name type="scientific">Candidatus Caldatribacterium californiense</name>
    <dbReference type="NCBI Taxonomy" id="1454726"/>
    <lineage>
        <taxon>Bacteria</taxon>
        <taxon>Pseudomonadati</taxon>
        <taxon>Atribacterota</taxon>
        <taxon>Atribacteria</taxon>
        <taxon>Atribacterales</taxon>
        <taxon>Candidatus Caldatribacteriaceae</taxon>
        <taxon>Candidatus Caldatribacterium</taxon>
    </lineage>
</organism>
<dbReference type="CDD" id="cd16321">
    <property type="entry name" value="MraZ_C"/>
    <property type="match status" value="1"/>
</dbReference>
<keyword evidence="3" id="KW-0677">Repeat</keyword>
<dbReference type="Gene3D" id="3.40.1550.20">
    <property type="entry name" value="Transcriptional regulator MraZ domain"/>
    <property type="match status" value="1"/>
</dbReference>
<dbReference type="AlphaFoldDB" id="A0A7V3YG34"/>
<dbReference type="InterPro" id="IPR038619">
    <property type="entry name" value="MraZ_sf"/>
</dbReference>
<gene>
    <name evidence="7 9" type="primary">mraZ</name>
    <name evidence="9" type="ORF">ENV30_03990</name>
</gene>
<dbReference type="InterPro" id="IPR037914">
    <property type="entry name" value="SpoVT-AbrB_sf"/>
</dbReference>
<name>A0A7V3YG34_9BACT</name>
<comment type="caution">
    <text evidence="9">The sequence shown here is derived from an EMBL/GenBank/DDBJ whole genome shotgun (WGS) entry which is preliminary data.</text>
</comment>
<proteinExistence type="inferred from homology"/>
<evidence type="ECO:0000256" key="1">
    <source>
        <dbReference type="ARBA" id="ARBA00013860"/>
    </source>
</evidence>
<dbReference type="InterPro" id="IPR035644">
    <property type="entry name" value="MraZ_C"/>
</dbReference>
<dbReference type="SUPFAM" id="SSF89447">
    <property type="entry name" value="AbrB/MazE/MraZ-like"/>
    <property type="match status" value="1"/>
</dbReference>
<dbReference type="InterPro" id="IPR003444">
    <property type="entry name" value="MraZ"/>
</dbReference>